<evidence type="ECO:0000313" key="3">
    <source>
        <dbReference type="Proteomes" id="UP000317327"/>
    </source>
</evidence>
<comment type="caution">
    <text evidence="2">The sequence shown here is derived from an EMBL/GenBank/DDBJ whole genome shotgun (WGS) entry which is preliminary data.</text>
</comment>
<name>A0ABD7RPC8_ECTME</name>
<proteinExistence type="predicted"/>
<organism evidence="2 3">
    <name type="scientific">Ectopseudomonas mendocina</name>
    <name type="common">Pseudomonas mendocina</name>
    <dbReference type="NCBI Taxonomy" id="300"/>
    <lineage>
        <taxon>Bacteria</taxon>
        <taxon>Pseudomonadati</taxon>
        <taxon>Pseudomonadota</taxon>
        <taxon>Gammaproteobacteria</taxon>
        <taxon>Pseudomonadales</taxon>
        <taxon>Pseudomonadaceae</taxon>
        <taxon>Ectopseudomonas</taxon>
    </lineage>
</organism>
<accession>A0ABD7RPC8</accession>
<sequence>MFRRPGDDNQTDFNDDLEQAVNSKLRELLAKKKEQDLEGASERTRGHATRVLRPRLSELREMVVYGLSMREMTDLLAEGGVQVNYHSLRAFLKKHLPREYAEYLLMKKPFDNPNHLGEPTSDDLIPPPELSHLKPGKNEASATTNTGQTGERSGSAAGKIDLERAATPRIDPAAIGLSSEERKAIADEEARRIEETYNKPHKPKNP</sequence>
<reference evidence="2 3" key="1">
    <citation type="submission" date="2019-01" db="EMBL/GenBank/DDBJ databases">
        <title>Whole genome shotgun sequencing of Pseudomonas spp. isolated by its ability to degrade furfural.</title>
        <authorList>
            <person name="Donoso R."/>
            <person name="Farkas C."/>
            <person name="Villegas P."/>
            <person name="Gonzales-Toro F."/>
            <person name="Guajardo-Parra M."/>
            <person name="Araya-Nail M."/>
            <person name="Morgante V."/>
            <person name="Perez-Pantoja D."/>
        </authorList>
    </citation>
    <scope>NUCLEOTIDE SEQUENCE [LARGE SCALE GENOMIC DNA]</scope>
    <source>
        <strain evidence="2 3">VN231</strain>
    </source>
</reference>
<evidence type="ECO:0000256" key="1">
    <source>
        <dbReference type="SAM" id="MobiDB-lite"/>
    </source>
</evidence>
<protein>
    <submittedName>
        <fullName evidence="2">Uncharacterized protein</fullName>
    </submittedName>
</protein>
<dbReference type="EMBL" id="SCFV01000020">
    <property type="protein sequence ID" value="TRO10705.1"/>
    <property type="molecule type" value="Genomic_DNA"/>
</dbReference>
<feature type="compositionally biased region" description="Basic and acidic residues" evidence="1">
    <location>
        <begin position="179"/>
        <end position="198"/>
    </location>
</feature>
<feature type="compositionally biased region" description="Polar residues" evidence="1">
    <location>
        <begin position="140"/>
        <end position="152"/>
    </location>
</feature>
<dbReference type="Proteomes" id="UP000317327">
    <property type="component" value="Unassembled WGS sequence"/>
</dbReference>
<dbReference type="AlphaFoldDB" id="A0ABD7RPC8"/>
<feature type="region of interest" description="Disordered" evidence="1">
    <location>
        <begin position="114"/>
        <end position="206"/>
    </location>
</feature>
<dbReference type="RefSeq" id="WP_143503329.1">
    <property type="nucleotide sequence ID" value="NZ_SCFV01000020.1"/>
</dbReference>
<gene>
    <name evidence="2" type="ORF">EQ836_25410</name>
</gene>
<evidence type="ECO:0000313" key="2">
    <source>
        <dbReference type="EMBL" id="TRO10705.1"/>
    </source>
</evidence>